<evidence type="ECO:0000313" key="3">
    <source>
        <dbReference type="Proteomes" id="UP000019132"/>
    </source>
</evidence>
<feature type="compositionally biased region" description="Low complexity" evidence="1">
    <location>
        <begin position="60"/>
        <end position="71"/>
    </location>
</feature>
<dbReference type="VEuPathDB" id="FungiDB:PYU1_G008569"/>
<proteinExistence type="predicted"/>
<dbReference type="EnsemblProtists" id="PYU1_T008585">
    <property type="protein sequence ID" value="PYU1_T008585"/>
    <property type="gene ID" value="PYU1_G008569"/>
</dbReference>
<evidence type="ECO:0000313" key="2">
    <source>
        <dbReference type="EnsemblProtists" id="PYU1_T008585"/>
    </source>
</evidence>
<accession>K3WUD8</accession>
<organism evidence="2 3">
    <name type="scientific">Globisporangium ultimum (strain ATCC 200006 / CBS 805.95 / DAOM BR144)</name>
    <name type="common">Pythium ultimum</name>
    <dbReference type="NCBI Taxonomy" id="431595"/>
    <lineage>
        <taxon>Eukaryota</taxon>
        <taxon>Sar</taxon>
        <taxon>Stramenopiles</taxon>
        <taxon>Oomycota</taxon>
        <taxon>Peronosporomycetes</taxon>
        <taxon>Pythiales</taxon>
        <taxon>Pythiaceae</taxon>
        <taxon>Globisporangium</taxon>
    </lineage>
</organism>
<dbReference type="EMBL" id="GL376613">
    <property type="status" value="NOT_ANNOTATED_CDS"/>
    <property type="molecule type" value="Genomic_DNA"/>
</dbReference>
<protein>
    <submittedName>
        <fullName evidence="2">Uncharacterized protein</fullName>
    </submittedName>
</protein>
<dbReference type="InParanoid" id="K3WUD8"/>
<sequence length="488" mass="53749">MLPSRAAVIVKRESLSPQPPSAAIAITPTRTLHFRSQPIPYSNTPEGGRAISRAPPQPPSSSMMISTSSTTMGDGENQHCALVITHQPPQKWYKDQFGRKATFDIRVERVGNGCAACVDQRHLAVQLLYENGKTVENQSILRINSGLCLNKDNQSSIAIRIMEVSKNHQNKRFRIQIALPQCPLSGTTPVPVITDAVCVLSKKNKRPVKPEGEEDQDMSVKVKKSKCEGDSPALKPELKEIADEAMTPMSGPVPIANENNGAHPEMDHEFTEQMAGESSWASQVVRFKAPTESVCLWANAAYNFLQRLQFQRPTGASEGHDDAMDDFLSHASLAPYQCPVCHASYGSTAKHRSDCDLSLLLQQSGQFDTSSPPARKEEIFSASTSNKISHVTNELEQTFGSLKTKSNMFTTPQIRVPSKYNITQDLLQLSESPSNDARPVAPAFGANSVDLMAKNLNLNSWEGYSTLSRIMFRCVLSDVGCFWMYADF</sequence>
<reference evidence="3" key="1">
    <citation type="journal article" date="2010" name="Genome Biol.">
        <title>Genome sequence of the necrotrophic plant pathogen Pythium ultimum reveals original pathogenicity mechanisms and effector repertoire.</title>
        <authorList>
            <person name="Levesque C.A."/>
            <person name="Brouwer H."/>
            <person name="Cano L."/>
            <person name="Hamilton J.P."/>
            <person name="Holt C."/>
            <person name="Huitema E."/>
            <person name="Raffaele S."/>
            <person name="Robideau G.P."/>
            <person name="Thines M."/>
            <person name="Win J."/>
            <person name="Zerillo M.M."/>
            <person name="Beakes G.W."/>
            <person name="Boore J.L."/>
            <person name="Busam D."/>
            <person name="Dumas B."/>
            <person name="Ferriera S."/>
            <person name="Fuerstenberg S.I."/>
            <person name="Gachon C.M."/>
            <person name="Gaulin E."/>
            <person name="Govers F."/>
            <person name="Grenville-Briggs L."/>
            <person name="Horner N."/>
            <person name="Hostetler J."/>
            <person name="Jiang R.H."/>
            <person name="Johnson J."/>
            <person name="Krajaejun T."/>
            <person name="Lin H."/>
            <person name="Meijer H.J."/>
            <person name="Moore B."/>
            <person name="Morris P."/>
            <person name="Phuntmart V."/>
            <person name="Puiu D."/>
            <person name="Shetty J."/>
            <person name="Stajich J.E."/>
            <person name="Tripathy S."/>
            <person name="Wawra S."/>
            <person name="van West P."/>
            <person name="Whitty B.R."/>
            <person name="Coutinho P.M."/>
            <person name="Henrissat B."/>
            <person name="Martin F."/>
            <person name="Thomas P.D."/>
            <person name="Tyler B.M."/>
            <person name="De Vries R.P."/>
            <person name="Kamoun S."/>
            <person name="Yandell M."/>
            <person name="Tisserat N."/>
            <person name="Buell C.R."/>
        </authorList>
    </citation>
    <scope>NUCLEOTIDE SEQUENCE</scope>
    <source>
        <strain evidence="3">DAOM:BR144</strain>
    </source>
</reference>
<dbReference type="Proteomes" id="UP000019132">
    <property type="component" value="Unassembled WGS sequence"/>
</dbReference>
<dbReference type="HOGENOM" id="CLU_052586_0_0_1"/>
<keyword evidence="3" id="KW-1185">Reference proteome</keyword>
<feature type="region of interest" description="Disordered" evidence="1">
    <location>
        <begin position="205"/>
        <end position="232"/>
    </location>
</feature>
<feature type="region of interest" description="Disordered" evidence="1">
    <location>
        <begin position="41"/>
        <end position="71"/>
    </location>
</feature>
<evidence type="ECO:0000256" key="1">
    <source>
        <dbReference type="SAM" id="MobiDB-lite"/>
    </source>
</evidence>
<name>K3WUD8_GLOUD</name>
<reference evidence="2" key="3">
    <citation type="submission" date="2015-02" db="UniProtKB">
        <authorList>
            <consortium name="EnsemblProtists"/>
        </authorList>
    </citation>
    <scope>IDENTIFICATION</scope>
    <source>
        <strain evidence="2">DAOM BR144</strain>
    </source>
</reference>
<dbReference type="eggNOG" id="ENOG502S8NR">
    <property type="taxonomic scope" value="Eukaryota"/>
</dbReference>
<reference evidence="3" key="2">
    <citation type="submission" date="2010-04" db="EMBL/GenBank/DDBJ databases">
        <authorList>
            <person name="Buell R."/>
            <person name="Hamilton J."/>
            <person name="Hostetler J."/>
        </authorList>
    </citation>
    <scope>NUCLEOTIDE SEQUENCE [LARGE SCALE GENOMIC DNA]</scope>
    <source>
        <strain evidence="3">DAOM:BR144</strain>
    </source>
</reference>
<dbReference type="AlphaFoldDB" id="K3WUD8"/>